<dbReference type="EMBL" id="JAFBEC010000003">
    <property type="protein sequence ID" value="MBM7632304.1"/>
    <property type="molecule type" value="Genomic_DNA"/>
</dbReference>
<dbReference type="PANTHER" id="PTHR37302">
    <property type="entry name" value="SLR1116 PROTEIN"/>
    <property type="match status" value="1"/>
</dbReference>
<evidence type="ECO:0000313" key="4">
    <source>
        <dbReference type="Proteomes" id="UP000741863"/>
    </source>
</evidence>
<dbReference type="InterPro" id="IPR007837">
    <property type="entry name" value="DinB"/>
</dbReference>
<dbReference type="SUPFAM" id="SSF109854">
    <property type="entry name" value="DinB/YfiT-like putative metalloenzymes"/>
    <property type="match status" value="1"/>
</dbReference>
<comment type="similarity">
    <text evidence="1">Belongs to the DinB family.</text>
</comment>
<accession>A0ABS2PA74</accession>
<sequence>MLKLFEYNWRIREAWFDWCREVPHEELTIDRVGGVGSILYTLFHIVEVEYSWLRVIRCGEDIVVKYADHQSLDQIQALSNRFHQEIKQGLHSLTNRDLDNEVSVSWDNSVQTVDDILHHMVAHEIHHSGQLSIWSRELGRQPVVARFLD</sequence>
<organism evidence="3 4">
    <name type="scientific">Geomicrobium sediminis</name>
    <dbReference type="NCBI Taxonomy" id="1347788"/>
    <lineage>
        <taxon>Bacteria</taxon>
        <taxon>Bacillati</taxon>
        <taxon>Bacillota</taxon>
        <taxon>Bacilli</taxon>
        <taxon>Bacillales</taxon>
        <taxon>Geomicrobium</taxon>
    </lineage>
</organism>
<reference evidence="3 4" key="1">
    <citation type="submission" date="2021-01" db="EMBL/GenBank/DDBJ databases">
        <title>Genomic Encyclopedia of Type Strains, Phase IV (KMG-IV): sequencing the most valuable type-strain genomes for metagenomic binning, comparative biology and taxonomic classification.</title>
        <authorList>
            <person name="Goeker M."/>
        </authorList>
    </citation>
    <scope>NUCLEOTIDE SEQUENCE [LARGE SCALE GENOMIC DNA]</scope>
    <source>
        <strain evidence="3 4">DSM 25540</strain>
    </source>
</reference>
<evidence type="ECO:0000256" key="1">
    <source>
        <dbReference type="ARBA" id="ARBA00008635"/>
    </source>
</evidence>
<dbReference type="Gene3D" id="1.20.120.450">
    <property type="entry name" value="dinb family like domain"/>
    <property type="match status" value="1"/>
</dbReference>
<name>A0ABS2PA74_9BACL</name>
<keyword evidence="2" id="KW-0479">Metal-binding</keyword>
<dbReference type="RefSeq" id="WP_204696444.1">
    <property type="nucleotide sequence ID" value="NZ_JAFBEC010000003.1"/>
</dbReference>
<evidence type="ECO:0000256" key="2">
    <source>
        <dbReference type="ARBA" id="ARBA00022723"/>
    </source>
</evidence>
<keyword evidence="4" id="KW-1185">Reference proteome</keyword>
<dbReference type="PANTHER" id="PTHR37302:SF3">
    <property type="entry name" value="DAMAGE-INDUCIBLE PROTEIN DINB"/>
    <property type="match status" value="1"/>
</dbReference>
<protein>
    <submittedName>
        <fullName evidence="3">Damage-inducible protein DinB</fullName>
    </submittedName>
</protein>
<gene>
    <name evidence="3" type="ORF">JOD17_001397</name>
</gene>
<evidence type="ECO:0000313" key="3">
    <source>
        <dbReference type="EMBL" id="MBM7632304.1"/>
    </source>
</evidence>
<dbReference type="Proteomes" id="UP000741863">
    <property type="component" value="Unassembled WGS sequence"/>
</dbReference>
<proteinExistence type="inferred from homology"/>
<comment type="caution">
    <text evidence="3">The sequence shown here is derived from an EMBL/GenBank/DDBJ whole genome shotgun (WGS) entry which is preliminary data.</text>
</comment>
<dbReference type="Pfam" id="PF05163">
    <property type="entry name" value="DinB"/>
    <property type="match status" value="1"/>
</dbReference>
<dbReference type="InterPro" id="IPR034660">
    <property type="entry name" value="DinB/YfiT-like"/>
</dbReference>